<reference evidence="2" key="1">
    <citation type="journal article" date="2014" name="Int. J. Syst. Evol. Microbiol.">
        <title>Complete genome sequence of Corynebacterium casei LMG S-19264T (=DSM 44701T), isolated from a smear-ripened cheese.</title>
        <authorList>
            <consortium name="US DOE Joint Genome Institute (JGI-PGF)"/>
            <person name="Walter F."/>
            <person name="Albersmeier A."/>
            <person name="Kalinowski J."/>
            <person name="Ruckert C."/>
        </authorList>
    </citation>
    <scope>NUCLEOTIDE SEQUENCE</scope>
    <source>
        <strain evidence="2">CGMCC 4.7679</strain>
    </source>
</reference>
<keyword evidence="3" id="KW-1185">Reference proteome</keyword>
<dbReference type="AlphaFoldDB" id="A0A8H9J4X8"/>
<reference evidence="2" key="2">
    <citation type="submission" date="2020-09" db="EMBL/GenBank/DDBJ databases">
        <authorList>
            <person name="Sun Q."/>
            <person name="Zhou Y."/>
        </authorList>
    </citation>
    <scope>NUCLEOTIDE SEQUENCE</scope>
    <source>
        <strain evidence="2">CGMCC 4.7679</strain>
    </source>
</reference>
<evidence type="ECO:0000313" key="2">
    <source>
        <dbReference type="EMBL" id="GHF75370.1"/>
    </source>
</evidence>
<feature type="region of interest" description="Disordered" evidence="1">
    <location>
        <begin position="33"/>
        <end position="60"/>
    </location>
</feature>
<dbReference type="Proteomes" id="UP000658656">
    <property type="component" value="Unassembled WGS sequence"/>
</dbReference>
<evidence type="ECO:0000313" key="3">
    <source>
        <dbReference type="Proteomes" id="UP000658656"/>
    </source>
</evidence>
<organism evidence="2 3">
    <name type="scientific">Amycolatopsis bartoniae</name>
    <dbReference type="NCBI Taxonomy" id="941986"/>
    <lineage>
        <taxon>Bacteria</taxon>
        <taxon>Bacillati</taxon>
        <taxon>Actinomycetota</taxon>
        <taxon>Actinomycetes</taxon>
        <taxon>Pseudonocardiales</taxon>
        <taxon>Pseudonocardiaceae</taxon>
        <taxon>Amycolatopsis</taxon>
    </lineage>
</organism>
<evidence type="ECO:0000256" key="1">
    <source>
        <dbReference type="SAM" id="MobiDB-lite"/>
    </source>
</evidence>
<gene>
    <name evidence="2" type="ORF">GCM10017566_56660</name>
</gene>
<comment type="caution">
    <text evidence="2">The sequence shown here is derived from an EMBL/GenBank/DDBJ whole genome shotgun (WGS) entry which is preliminary data.</text>
</comment>
<dbReference type="EMBL" id="BNAV01000010">
    <property type="protein sequence ID" value="GHF75370.1"/>
    <property type="molecule type" value="Genomic_DNA"/>
</dbReference>
<sequence>MVDAAGGERRAERFGDVLLPDDLGEGRRTVLPVESESHGARLPFPGDLPSVDQSGQKGDPRTRQSLLILAAFRPWGGSQDGRRGGPPHSVVENYVRGFVRS</sequence>
<accession>A0A8H9J4X8</accession>
<name>A0A8H9J4X8_9PSEU</name>
<proteinExistence type="predicted"/>
<protein>
    <submittedName>
        <fullName evidence="2">Uncharacterized protein</fullName>
    </submittedName>
</protein>